<name>A0A1H7VAE6_STIAU</name>
<proteinExistence type="predicted"/>
<gene>
    <name evidence="1" type="ORF">SAMN05444354_1111</name>
</gene>
<dbReference type="EMBL" id="FOAP01000011">
    <property type="protein sequence ID" value="SEM05835.1"/>
    <property type="molecule type" value="Genomic_DNA"/>
</dbReference>
<evidence type="ECO:0000313" key="1">
    <source>
        <dbReference type="EMBL" id="SEM05835.1"/>
    </source>
</evidence>
<accession>A0A1H7VAE6</accession>
<keyword evidence="2" id="KW-1185">Reference proteome</keyword>
<dbReference type="Proteomes" id="UP000182719">
    <property type="component" value="Unassembled WGS sequence"/>
</dbReference>
<reference evidence="2" key="1">
    <citation type="submission" date="2016-10" db="EMBL/GenBank/DDBJ databases">
        <authorList>
            <person name="Varghese N."/>
            <person name="Submissions S."/>
        </authorList>
    </citation>
    <scope>NUCLEOTIDE SEQUENCE [LARGE SCALE GENOMIC DNA]</scope>
    <source>
        <strain evidence="2">DSM 17044</strain>
    </source>
</reference>
<organism evidence="1 2">
    <name type="scientific">Stigmatella aurantiaca</name>
    <dbReference type="NCBI Taxonomy" id="41"/>
    <lineage>
        <taxon>Bacteria</taxon>
        <taxon>Pseudomonadati</taxon>
        <taxon>Myxococcota</taxon>
        <taxon>Myxococcia</taxon>
        <taxon>Myxococcales</taxon>
        <taxon>Cystobacterineae</taxon>
        <taxon>Archangiaceae</taxon>
        <taxon>Stigmatella</taxon>
    </lineage>
</organism>
<sequence>MLTFLREAMQASLHSAPAPSLLPTQT</sequence>
<protein>
    <submittedName>
        <fullName evidence="1">Uncharacterized protein</fullName>
    </submittedName>
</protein>
<evidence type="ECO:0000313" key="2">
    <source>
        <dbReference type="Proteomes" id="UP000182719"/>
    </source>
</evidence>
<dbReference type="AlphaFoldDB" id="A0A1H7VAE6"/>